<dbReference type="InterPro" id="IPR036565">
    <property type="entry name" value="Mur-like_cat_sf"/>
</dbReference>
<organism evidence="1 2">
    <name type="scientific">Pseudoalteromonas phenolica</name>
    <dbReference type="NCBI Taxonomy" id="161398"/>
    <lineage>
        <taxon>Bacteria</taxon>
        <taxon>Pseudomonadati</taxon>
        <taxon>Pseudomonadota</taxon>
        <taxon>Gammaproteobacteria</taxon>
        <taxon>Alteromonadales</taxon>
        <taxon>Pseudoalteromonadaceae</taxon>
        <taxon>Pseudoalteromonas</taxon>
    </lineage>
</organism>
<keyword evidence="2" id="KW-1185">Reference proteome</keyword>
<gene>
    <name evidence="1" type="ORF">PP2015_1012</name>
</gene>
<dbReference type="GO" id="GO:0045227">
    <property type="term" value="P:capsule polysaccharide biosynthetic process"/>
    <property type="evidence" value="ECO:0007669"/>
    <property type="project" value="InterPro"/>
</dbReference>
<dbReference type="InterPro" id="IPR008337">
    <property type="entry name" value="Capsule_biosynth_CapB"/>
</dbReference>
<dbReference type="Proteomes" id="UP000061457">
    <property type="component" value="Chromosome I"/>
</dbReference>
<reference evidence="1 2" key="1">
    <citation type="submission" date="2015-11" db="EMBL/GenBank/DDBJ databases">
        <authorList>
            <person name="Zhang Y."/>
            <person name="Guo Z."/>
        </authorList>
    </citation>
    <scope>NUCLEOTIDE SEQUENCE [LARGE SCALE GENOMIC DNA]</scope>
    <source>
        <strain evidence="1 2">KCTC 12086</strain>
    </source>
</reference>
<dbReference type="KEGG" id="pphe:PP2015_1012"/>
<dbReference type="GO" id="GO:0016020">
    <property type="term" value="C:membrane"/>
    <property type="evidence" value="ECO:0007669"/>
    <property type="project" value="InterPro"/>
</dbReference>
<dbReference type="SUPFAM" id="SSF53623">
    <property type="entry name" value="MurD-like peptide ligases, catalytic domain"/>
    <property type="match status" value="1"/>
</dbReference>
<protein>
    <submittedName>
        <fullName evidence="1">Capsular polysaccharide biosynthesis protein CapB</fullName>
    </submittedName>
</protein>
<proteinExistence type="predicted"/>
<dbReference type="EMBL" id="CP013187">
    <property type="protein sequence ID" value="ALO41530.1"/>
    <property type="molecule type" value="Genomic_DNA"/>
</dbReference>
<dbReference type="RefSeq" id="WP_058029264.1">
    <property type="nucleotide sequence ID" value="NZ_CP013187.1"/>
</dbReference>
<dbReference type="PRINTS" id="PR01758">
    <property type="entry name" value="CAPSULEPROTB"/>
</dbReference>
<dbReference type="PATRIC" id="fig|161398.10.peg.1031"/>
<dbReference type="OrthoDB" id="2884at2"/>
<dbReference type="GO" id="GO:0005524">
    <property type="term" value="F:ATP binding"/>
    <property type="evidence" value="ECO:0007669"/>
    <property type="project" value="InterPro"/>
</dbReference>
<accession>A0A0S2JZC2</accession>
<evidence type="ECO:0000313" key="2">
    <source>
        <dbReference type="Proteomes" id="UP000061457"/>
    </source>
</evidence>
<sequence>MTNNELKQHLELILFANIEEFWLKLYRHKYQNLINELLQWPLIRNIPENESVQAWLQLQSIAFLRHKIEQLNSQTQKLDASYQLFVQRLAKADIRAEKELHILSYARELGASENQLKEDKQALSRWFDDGAVIDRYQRQVADTEQTLKFLISKLGALTTAHLRANETEILDNWKKLDLEPFFMQMLKNNHSVHIKHSLIRALVNQVAVIHQCHADPKLNEELAAELIELLEEPSTPYQAVIDILEILYVQRPTFIRAHIWALIQETVIDFPDKPKNNDSLFVLVALPRIIAKQSQLTSKEVDLLNSLSEHPYPRVRQALIEQLNTIEFGQAKALITKRLDEETNGAVLFTLVKQFTQQRYAEFDFIFQLWQQVLQKPLPFEVKRLNIENSARVMLNLQLQTDQPELIFQKFISALNLALENESHIALKRHITRAREQLVSFSQQTLLANIDEQLSDKQKISLSTGVDQHTLGRVLSFKAQHAEAFSGRVVKNNWHIITGYKRGRRFWRMWHEFFNPSTDKRQSFNHTRTKKPSAELHVASCSVAEISETNVPGEALFNLSEHTARPHLPLLDYLLSVLSHDKTTEPAFSYTPDGILEIHRPTTLIKRIKAYWHISIHFEQLDSLRKGSELEQKKFISTLRELGFEMQFKAYGDVLGSSFPVEQSIAKLFSKSAFTPILLNIWFSFKEYIYSIYQNSISQLIFFVTGFMAYFWGRHIHVSKKIKRNRKAIPVSIGGWGTRGKSGTERLKSALFSSLDLRVIAKTTGCEAMMIYGKSTGEQYEVPLFRPFDKASIWEQSDVLDFARKTKADVFLWECMGLTPRYVRILRRWMQDNFATITNAYPDHEDILGPTGIDVAKEMSAFIGSNTQVFTAEQSMMPILSDAADEKNTTLIQTHWGDGYQITSDIRALYPYEEHPDNIALVCKMAQYIGIEKDYVYKETSERIVPDIGVLQHFNSAPLGAISQSFVNSMSANERLATIENWKRLELFDLNEQPNIQTIALINNRNDRIARSKVFAQIIAEDLCFDYLVVIGTNVDGFNSYLLNAIDERVNTLLKNNDTEDLKAFLNQLNVLYSPQLWLEKINHTLEVPIQTSDITSVETLTAVLNTRLMNDADHMQKIITRYENWQMANSLLEIDDLASNSELLKETLHSIVSSKIVLIENAYVKPDQLTSYIADLAMKNQHQLIVGMQNIKGAGLNYVYMWQQWQKIYQICETLKSPITKQSEFRKQLLTLAQQPKFSAIEVDYLKQAMEIITHSEHAQNEFSQAEIKYIQEKIAAAKTDSSQDDEQLPKSKFRGFFNQVIESFLDAGAAVKRKKTAQQVYQDIADQRITIEKAISVLATLNRSQKPGWLTSKSEQQDL</sequence>
<evidence type="ECO:0000313" key="1">
    <source>
        <dbReference type="EMBL" id="ALO41530.1"/>
    </source>
</evidence>
<dbReference type="STRING" id="161398.PP2015_1012"/>
<name>A0A0S2JZC2_9GAMM</name>
<dbReference type="Gene3D" id="3.40.1190.10">
    <property type="entry name" value="Mur-like, catalytic domain"/>
    <property type="match status" value="1"/>
</dbReference>